<dbReference type="Proteomes" id="UP000773850">
    <property type="component" value="Unassembled WGS sequence"/>
</dbReference>
<reference evidence="17 22" key="2">
    <citation type="submission" date="2016-03" db="EMBL/GenBank/DDBJ databases">
        <title>Spore heat resistance.</title>
        <authorList>
            <person name="Boekhorst J."/>
            <person name="Berendsen E.M."/>
            <person name="Wells-Bennik M.H."/>
            <person name="Kuipers O.P."/>
        </authorList>
    </citation>
    <scope>NUCLEOTIDE SEQUENCE [LARGE SCALE GENOMIC DNA]</scope>
    <source>
        <strain evidence="17 22">GS8</strain>
    </source>
</reference>
<dbReference type="GO" id="GO:0007165">
    <property type="term" value="P:signal transduction"/>
    <property type="evidence" value="ECO:0007669"/>
    <property type="project" value="UniProtKB-ARBA"/>
</dbReference>
<keyword evidence="4" id="KW-0808">Transferase</keyword>
<comment type="caution">
    <text evidence="18">The sequence shown here is derived from an EMBL/GenBank/DDBJ whole genome shotgun (WGS) entry which is preliminary data.</text>
</comment>
<dbReference type="PROSITE" id="PS50011">
    <property type="entry name" value="PROTEIN_KINASE_DOM"/>
    <property type="match status" value="1"/>
</dbReference>
<name>A0A0K9HXI6_GEOSE</name>
<gene>
    <name evidence="18" type="ORF">B4109_0980</name>
    <name evidence="19" type="ORF">B4114_0976</name>
    <name evidence="17" type="ORF">GS8_433</name>
</gene>
<dbReference type="InterPro" id="IPR000719">
    <property type="entry name" value="Prot_kinase_dom"/>
</dbReference>
<evidence type="ECO:0000256" key="13">
    <source>
        <dbReference type="PROSITE-ProRule" id="PRU10141"/>
    </source>
</evidence>
<keyword evidence="5 13" id="KW-0547">Nucleotide-binding</keyword>
<keyword evidence="6 17" id="KW-0418">Kinase</keyword>
<reference evidence="20 21" key="1">
    <citation type="submission" date="2016-01" db="EMBL/GenBank/DDBJ databases">
        <title>Draft Genome Sequences of Seven Thermophilic Sporeformers Isolated from Foods.</title>
        <authorList>
            <person name="Berendsen E.M."/>
            <person name="Wells-Bennik M.H."/>
            <person name="Krawcyk A.O."/>
            <person name="De Jong A."/>
            <person name="Holsappel S."/>
            <person name="Eijlander R.T."/>
            <person name="Kuipers O.P."/>
        </authorList>
    </citation>
    <scope>NUCLEOTIDE SEQUENCE [LARGE SCALE GENOMIC DNA]</scope>
    <source>
        <strain evidence="18 20">B4109</strain>
        <strain evidence="19 21">B4114</strain>
    </source>
</reference>
<evidence type="ECO:0000256" key="12">
    <source>
        <dbReference type="ARBA" id="ARBA00070041"/>
    </source>
</evidence>
<dbReference type="GO" id="GO:0009847">
    <property type="term" value="P:spore germination"/>
    <property type="evidence" value="ECO:0007669"/>
    <property type="project" value="UniProtKB-ARBA"/>
</dbReference>
<dbReference type="OrthoDB" id="9788659at2"/>
<feature type="domain" description="PASTA" evidence="16">
    <location>
        <begin position="499"/>
        <end position="565"/>
    </location>
</feature>
<dbReference type="PANTHER" id="PTHR43289:SF34">
    <property type="entry name" value="SERINE_THREONINE-PROTEIN KINASE YBDM-RELATED"/>
    <property type="match status" value="1"/>
</dbReference>
<dbReference type="SUPFAM" id="SSF56112">
    <property type="entry name" value="Protein kinase-like (PK-like)"/>
    <property type="match status" value="1"/>
</dbReference>
<feature type="domain" description="Protein kinase" evidence="15">
    <location>
        <begin position="11"/>
        <end position="271"/>
    </location>
</feature>
<dbReference type="Gene3D" id="3.30.10.20">
    <property type="match status" value="3"/>
</dbReference>
<keyword evidence="2 17" id="KW-0723">Serine/threonine-protein kinase</keyword>
<dbReference type="CDD" id="cd06577">
    <property type="entry name" value="PASTA_pknB"/>
    <property type="match status" value="3"/>
</dbReference>
<dbReference type="EMBL" id="LQYV01000152">
    <property type="protein sequence ID" value="KYD20274.1"/>
    <property type="molecule type" value="Genomic_DNA"/>
</dbReference>
<evidence type="ECO:0000313" key="18">
    <source>
        <dbReference type="EMBL" id="KYD20274.1"/>
    </source>
</evidence>
<keyword evidence="14" id="KW-0812">Transmembrane</keyword>
<dbReference type="FunFam" id="3.30.200.20:FF:000035">
    <property type="entry name" value="Serine/threonine protein kinase Stk1"/>
    <property type="match status" value="1"/>
</dbReference>
<dbReference type="InterPro" id="IPR017441">
    <property type="entry name" value="Protein_kinase_ATP_BS"/>
</dbReference>
<dbReference type="Gene3D" id="1.10.510.10">
    <property type="entry name" value="Transferase(Phosphotransferase) domain 1"/>
    <property type="match status" value="1"/>
</dbReference>
<keyword evidence="7 13" id="KW-0067">ATP-binding</keyword>
<proteinExistence type="predicted"/>
<dbReference type="AlphaFoldDB" id="A0A0K9HXI6"/>
<dbReference type="InterPro" id="IPR011009">
    <property type="entry name" value="Kinase-like_dom_sf"/>
</dbReference>
<comment type="catalytic activity">
    <reaction evidence="9">
        <text>L-threonyl-[protein] + ATP = O-phospho-L-threonyl-[protein] + ADP + H(+)</text>
        <dbReference type="Rhea" id="RHEA:46608"/>
        <dbReference type="Rhea" id="RHEA-COMP:11060"/>
        <dbReference type="Rhea" id="RHEA-COMP:11605"/>
        <dbReference type="ChEBI" id="CHEBI:15378"/>
        <dbReference type="ChEBI" id="CHEBI:30013"/>
        <dbReference type="ChEBI" id="CHEBI:30616"/>
        <dbReference type="ChEBI" id="CHEBI:61977"/>
        <dbReference type="ChEBI" id="CHEBI:456216"/>
        <dbReference type="EC" id="2.7.11.1"/>
    </reaction>
</comment>
<dbReference type="EC" id="2.7.11.1" evidence="1"/>
<evidence type="ECO:0000313" key="19">
    <source>
        <dbReference type="EMBL" id="KYD33366.1"/>
    </source>
</evidence>
<feature type="domain" description="PASTA" evidence="16">
    <location>
        <begin position="363"/>
        <end position="430"/>
    </location>
</feature>
<dbReference type="FunFam" id="1.10.510.10:FF:000021">
    <property type="entry name" value="Serine/threonine protein kinase"/>
    <property type="match status" value="1"/>
</dbReference>
<evidence type="ECO:0000313" key="20">
    <source>
        <dbReference type="Proteomes" id="UP000075424"/>
    </source>
</evidence>
<evidence type="ECO:0000256" key="7">
    <source>
        <dbReference type="ARBA" id="ARBA00022840"/>
    </source>
</evidence>
<dbReference type="EMBL" id="LUCS01000009">
    <property type="protein sequence ID" value="KAF6512134.1"/>
    <property type="molecule type" value="Genomic_DNA"/>
</dbReference>
<evidence type="ECO:0000256" key="3">
    <source>
        <dbReference type="ARBA" id="ARBA00022544"/>
    </source>
</evidence>
<dbReference type="PANTHER" id="PTHR43289">
    <property type="entry name" value="MITOGEN-ACTIVATED PROTEIN KINASE KINASE KINASE 20-RELATED"/>
    <property type="match status" value="1"/>
</dbReference>
<evidence type="ECO:0000256" key="6">
    <source>
        <dbReference type="ARBA" id="ARBA00022777"/>
    </source>
</evidence>
<dbReference type="PROSITE" id="PS51178">
    <property type="entry name" value="PASTA"/>
    <property type="match status" value="3"/>
</dbReference>
<dbReference type="RefSeq" id="WP_033016080.1">
    <property type="nucleotide sequence ID" value="NZ_CBCSGJ010000003.1"/>
</dbReference>
<feature type="binding site" evidence="13">
    <location>
        <position position="40"/>
    </location>
    <ligand>
        <name>ATP</name>
        <dbReference type="ChEBI" id="CHEBI:30616"/>
    </ligand>
</feature>
<dbReference type="PROSITE" id="PS00108">
    <property type="entry name" value="PROTEIN_KINASE_ST"/>
    <property type="match status" value="1"/>
</dbReference>
<evidence type="ECO:0000256" key="14">
    <source>
        <dbReference type="SAM" id="Phobius"/>
    </source>
</evidence>
<dbReference type="CDD" id="cd14014">
    <property type="entry name" value="STKc_PknB_like"/>
    <property type="match status" value="1"/>
</dbReference>
<comment type="subcellular location">
    <subcellularLocation>
        <location evidence="11">Spore membrane</location>
        <topology evidence="11">Single-pass type II membrane protein</topology>
    </subcellularLocation>
</comment>
<dbReference type="GO" id="GO:0004674">
    <property type="term" value="F:protein serine/threonine kinase activity"/>
    <property type="evidence" value="ECO:0007669"/>
    <property type="project" value="UniProtKB-KW"/>
</dbReference>
<dbReference type="PROSITE" id="PS00107">
    <property type="entry name" value="PROTEIN_KINASE_ATP"/>
    <property type="match status" value="1"/>
</dbReference>
<protein>
    <recommendedName>
        <fullName evidence="12">Serine/threonine-protein kinase PrkC</fullName>
        <ecNumber evidence="1">2.7.11.1</ecNumber>
    </recommendedName>
</protein>
<accession>A0A0K9HXI6</accession>
<comment type="catalytic activity">
    <reaction evidence="10">
        <text>L-seryl-[protein] + ATP = O-phospho-L-seryl-[protein] + ADP + H(+)</text>
        <dbReference type="Rhea" id="RHEA:17989"/>
        <dbReference type="Rhea" id="RHEA-COMP:9863"/>
        <dbReference type="Rhea" id="RHEA-COMP:11604"/>
        <dbReference type="ChEBI" id="CHEBI:15378"/>
        <dbReference type="ChEBI" id="CHEBI:29999"/>
        <dbReference type="ChEBI" id="CHEBI:30616"/>
        <dbReference type="ChEBI" id="CHEBI:83421"/>
        <dbReference type="ChEBI" id="CHEBI:456216"/>
        <dbReference type="EC" id="2.7.11.1"/>
    </reaction>
</comment>
<dbReference type="InterPro" id="IPR005543">
    <property type="entry name" value="PASTA_dom"/>
</dbReference>
<dbReference type="Pfam" id="PF03793">
    <property type="entry name" value="PASTA"/>
    <property type="match status" value="3"/>
</dbReference>
<evidence type="ECO:0000259" key="15">
    <source>
        <dbReference type="PROSITE" id="PS50011"/>
    </source>
</evidence>
<dbReference type="SMART" id="SM00740">
    <property type="entry name" value="PASTA"/>
    <property type="match status" value="3"/>
</dbReference>
<keyword evidence="8" id="KW-0735">Signal-anchor</keyword>
<organism evidence="18 20">
    <name type="scientific">Geobacillus stearothermophilus</name>
    <name type="common">Bacillus stearothermophilus</name>
    <dbReference type="NCBI Taxonomy" id="1422"/>
    <lineage>
        <taxon>Bacteria</taxon>
        <taxon>Bacillati</taxon>
        <taxon>Bacillota</taxon>
        <taxon>Bacilli</taxon>
        <taxon>Bacillales</taxon>
        <taxon>Anoxybacillaceae</taxon>
        <taxon>Geobacillus</taxon>
    </lineage>
</organism>
<evidence type="ECO:0000256" key="1">
    <source>
        <dbReference type="ARBA" id="ARBA00012513"/>
    </source>
</evidence>
<evidence type="ECO:0000256" key="5">
    <source>
        <dbReference type="ARBA" id="ARBA00022741"/>
    </source>
</evidence>
<dbReference type="Proteomes" id="UP000075517">
    <property type="component" value="Unassembled WGS sequence"/>
</dbReference>
<evidence type="ECO:0000256" key="8">
    <source>
        <dbReference type="ARBA" id="ARBA00022968"/>
    </source>
</evidence>
<evidence type="ECO:0000256" key="2">
    <source>
        <dbReference type="ARBA" id="ARBA00022527"/>
    </source>
</evidence>
<dbReference type="Pfam" id="PF00069">
    <property type="entry name" value="Pkinase"/>
    <property type="match status" value="1"/>
</dbReference>
<keyword evidence="14" id="KW-0472">Membrane</keyword>
<dbReference type="EMBL" id="LQYY01000091">
    <property type="protein sequence ID" value="KYD33366.1"/>
    <property type="molecule type" value="Genomic_DNA"/>
</dbReference>
<evidence type="ECO:0000313" key="22">
    <source>
        <dbReference type="Proteomes" id="UP000773850"/>
    </source>
</evidence>
<evidence type="ECO:0000256" key="9">
    <source>
        <dbReference type="ARBA" id="ARBA00047899"/>
    </source>
</evidence>
<keyword evidence="3" id="KW-0309">Germination</keyword>
<dbReference type="InterPro" id="IPR008271">
    <property type="entry name" value="Ser/Thr_kinase_AS"/>
</dbReference>
<dbReference type="Gene3D" id="2.60.40.2560">
    <property type="match status" value="1"/>
</dbReference>
<dbReference type="Gene3D" id="3.30.200.20">
    <property type="entry name" value="Phosphorylase Kinase, domain 1"/>
    <property type="match status" value="1"/>
</dbReference>
<evidence type="ECO:0000259" key="16">
    <source>
        <dbReference type="PROSITE" id="PS51178"/>
    </source>
</evidence>
<dbReference type="NCBIfam" id="NF033483">
    <property type="entry name" value="PknB_PASTA_kin"/>
    <property type="match status" value="1"/>
</dbReference>
<evidence type="ECO:0000256" key="4">
    <source>
        <dbReference type="ARBA" id="ARBA00022679"/>
    </source>
</evidence>
<dbReference type="PATRIC" id="fig|1422.14.peg.1429"/>
<dbReference type="Proteomes" id="UP000075424">
    <property type="component" value="Unassembled WGS sequence"/>
</dbReference>
<dbReference type="GO" id="GO:0071224">
    <property type="term" value="P:cellular response to peptidoglycan"/>
    <property type="evidence" value="ECO:0007669"/>
    <property type="project" value="UniProtKB-ARBA"/>
</dbReference>
<feature type="domain" description="PASTA" evidence="16">
    <location>
        <begin position="431"/>
        <end position="498"/>
    </location>
</feature>
<feature type="transmembrane region" description="Helical" evidence="14">
    <location>
        <begin position="336"/>
        <end position="358"/>
    </location>
</feature>
<evidence type="ECO:0000256" key="11">
    <source>
        <dbReference type="ARBA" id="ARBA00060432"/>
    </source>
</evidence>
<dbReference type="GO" id="GO:0005524">
    <property type="term" value="F:ATP binding"/>
    <property type="evidence" value="ECO:0007669"/>
    <property type="project" value="UniProtKB-UniRule"/>
</dbReference>
<keyword evidence="22" id="KW-1185">Reference proteome</keyword>
<dbReference type="SMART" id="SM00220">
    <property type="entry name" value="S_TKc"/>
    <property type="match status" value="1"/>
</dbReference>
<keyword evidence="14" id="KW-1133">Transmembrane helix</keyword>
<evidence type="ECO:0000313" key="21">
    <source>
        <dbReference type="Proteomes" id="UP000075517"/>
    </source>
</evidence>
<evidence type="ECO:0000256" key="10">
    <source>
        <dbReference type="ARBA" id="ARBA00048679"/>
    </source>
</evidence>
<evidence type="ECO:0000313" key="17">
    <source>
        <dbReference type="EMBL" id="KAF6512134.1"/>
    </source>
</evidence>
<sequence>MLIGKRLNDRYKIISLIGGGGMANVYLARDIILERDVAVKVLRLDFANDDRFIKRFRREAQAATSLNHEHIVPIYDVGEEEGLYYIVMEYVRGSTLKQYIQQHAPLPVERALCIMDQLTSAIAHAHENGIIHRDIKPQNILLDEHGNVKVTDFGIAVAMSGTTITQTNSVLGSVHYLSPEQARGGIATEKSDIYSLGIVMFELVTGRLPFSGESAVSIVLKHLQAETPSPKAWNPDIPQSVENIILKATAKDPFYRYESARAMNEDIRTALDPRRRNEAKFTIPDDGDEATKAIPIIKHPESAALEPETLVYEEKANEPAKADDEPKAKPKRKRVWIAWLAAVILLLGAAGVSALTWIPDVFFPKEVTVPDVVNKDYDEAVEQLSALGLEIKDTIDVEDDAIEEGKVVRTDPEAGMTVKQGAGIVIYKSAGKKKIEFPSFIGDDISAAEEELRAEGFTRITRNGRHSDKPEGTILDQYPYAGDEVVPSETEVMFTVSLGPETVTLKDLSGYTEKSVRDYGEDQGLRIEVKYEYSDEVPKGLVISQTPAANEQVEKGETVTVVISRGPEPKPSKTVIKEIVIPYEPAENGQVVEAQLYIQDANHNMTTPYKTYRLTGPATEIVEFEIPYGETAYYRVIVNNVVKDEGSIPYPEHGGKKE</sequence>